<accession>A0A2S8A8U4</accession>
<dbReference type="RefSeq" id="WP_105247256.1">
    <property type="nucleotide sequence ID" value="NZ_PSZM01000043.1"/>
</dbReference>
<dbReference type="InterPro" id="IPR006664">
    <property type="entry name" value="OMP_bac"/>
</dbReference>
<comment type="caution">
    <text evidence="7">The sequence shown here is derived from an EMBL/GenBank/DDBJ whole genome shotgun (WGS) entry which is preliminary data.</text>
</comment>
<proteinExistence type="predicted"/>
<keyword evidence="2 4" id="KW-0472">Membrane</keyword>
<evidence type="ECO:0000313" key="8">
    <source>
        <dbReference type="Proteomes" id="UP000238042"/>
    </source>
</evidence>
<feature type="domain" description="OmpA-like" evidence="6">
    <location>
        <begin position="98"/>
        <end position="215"/>
    </location>
</feature>
<dbReference type="PROSITE" id="PS51123">
    <property type="entry name" value="OMPA_2"/>
    <property type="match status" value="1"/>
</dbReference>
<dbReference type="PRINTS" id="PR01023">
    <property type="entry name" value="NAFLGMOTY"/>
</dbReference>
<dbReference type="PANTHER" id="PTHR30329:SF21">
    <property type="entry name" value="LIPOPROTEIN YIAD-RELATED"/>
    <property type="match status" value="1"/>
</dbReference>
<dbReference type="AlphaFoldDB" id="A0A2S8A8U4"/>
<sequence length="228" mass="23980">MKTIYTKSCAIILAACLFIVSCNTNNTQKGAGLGAIAGGVLGAVIGNNVGDKNNAALGALIGAAVGGTTGGLIGNKMDKQAREIQQSIPGASVERVGEGIKVVLNENAVRFDFDKSTLTPSAQQNLDKIINIFKEYPDTNIGIYGYTDSKGADQYNLNLSDKRAQSVASYMTAHGISSSRLTTKGFGKSDPIGDNNTDAGRALNRRVEFSIIANQKMIDEAKKQSGEQ</sequence>
<evidence type="ECO:0000259" key="6">
    <source>
        <dbReference type="PROSITE" id="PS51123"/>
    </source>
</evidence>
<comment type="subcellular location">
    <subcellularLocation>
        <location evidence="1">Cell outer membrane</location>
    </subcellularLocation>
</comment>
<reference evidence="7 8" key="1">
    <citation type="submission" date="2018-02" db="EMBL/GenBank/DDBJ databases">
        <title>Genome sequences of Apibacter spp., gut symbionts of Asian honey bees.</title>
        <authorList>
            <person name="Kwong W.K."/>
            <person name="Steele M.I."/>
            <person name="Moran N.A."/>
        </authorList>
    </citation>
    <scope>NUCLEOTIDE SEQUENCE [LARGE SCALE GENOMIC DNA]</scope>
    <source>
        <strain evidence="8">wkB301</strain>
    </source>
</reference>
<dbReference type="Pfam" id="PF00691">
    <property type="entry name" value="OmpA"/>
    <property type="match status" value="1"/>
</dbReference>
<protein>
    <recommendedName>
        <fullName evidence="6">OmpA-like domain-containing protein</fullName>
    </recommendedName>
</protein>
<feature type="signal peptide" evidence="5">
    <location>
        <begin position="1"/>
        <end position="24"/>
    </location>
</feature>
<dbReference type="PROSITE" id="PS51257">
    <property type="entry name" value="PROKAR_LIPOPROTEIN"/>
    <property type="match status" value="1"/>
</dbReference>
<gene>
    <name evidence="7" type="ORF">C4S77_08965</name>
</gene>
<organism evidence="7 8">
    <name type="scientific">Apibacter adventoris</name>
    <dbReference type="NCBI Taxonomy" id="1679466"/>
    <lineage>
        <taxon>Bacteria</taxon>
        <taxon>Pseudomonadati</taxon>
        <taxon>Bacteroidota</taxon>
        <taxon>Flavobacteriia</taxon>
        <taxon>Flavobacteriales</taxon>
        <taxon>Weeksellaceae</taxon>
        <taxon>Apibacter</taxon>
    </lineage>
</organism>
<keyword evidence="3" id="KW-0998">Cell outer membrane</keyword>
<dbReference type="PANTHER" id="PTHR30329">
    <property type="entry name" value="STATOR ELEMENT OF FLAGELLAR MOTOR COMPLEX"/>
    <property type="match status" value="1"/>
</dbReference>
<dbReference type="InterPro" id="IPR039567">
    <property type="entry name" value="Gly-zipper"/>
</dbReference>
<dbReference type="CDD" id="cd07185">
    <property type="entry name" value="OmpA_C-like"/>
    <property type="match status" value="1"/>
</dbReference>
<dbReference type="EMBL" id="PSZM01000043">
    <property type="protein sequence ID" value="PQL90982.1"/>
    <property type="molecule type" value="Genomic_DNA"/>
</dbReference>
<evidence type="ECO:0000256" key="4">
    <source>
        <dbReference type="PROSITE-ProRule" id="PRU00473"/>
    </source>
</evidence>
<dbReference type="InterPro" id="IPR006665">
    <property type="entry name" value="OmpA-like"/>
</dbReference>
<dbReference type="SUPFAM" id="SSF103088">
    <property type="entry name" value="OmpA-like"/>
    <property type="match status" value="1"/>
</dbReference>
<dbReference type="OrthoDB" id="9782229at2"/>
<dbReference type="InterPro" id="IPR050330">
    <property type="entry name" value="Bact_OuterMem_StrucFunc"/>
</dbReference>
<keyword evidence="5" id="KW-0732">Signal</keyword>
<feature type="chain" id="PRO_5015617396" description="OmpA-like domain-containing protein" evidence="5">
    <location>
        <begin position="25"/>
        <end position="228"/>
    </location>
</feature>
<dbReference type="GO" id="GO:0009279">
    <property type="term" value="C:cell outer membrane"/>
    <property type="evidence" value="ECO:0007669"/>
    <property type="project" value="UniProtKB-SubCell"/>
</dbReference>
<dbReference type="Gene3D" id="3.30.1330.60">
    <property type="entry name" value="OmpA-like domain"/>
    <property type="match status" value="1"/>
</dbReference>
<evidence type="ECO:0000256" key="5">
    <source>
        <dbReference type="SAM" id="SignalP"/>
    </source>
</evidence>
<evidence type="ECO:0000256" key="3">
    <source>
        <dbReference type="ARBA" id="ARBA00023237"/>
    </source>
</evidence>
<name>A0A2S8A8U4_9FLAO</name>
<evidence type="ECO:0000313" key="7">
    <source>
        <dbReference type="EMBL" id="PQL90982.1"/>
    </source>
</evidence>
<evidence type="ECO:0000256" key="2">
    <source>
        <dbReference type="ARBA" id="ARBA00023136"/>
    </source>
</evidence>
<evidence type="ECO:0000256" key="1">
    <source>
        <dbReference type="ARBA" id="ARBA00004442"/>
    </source>
</evidence>
<dbReference type="Proteomes" id="UP000238042">
    <property type="component" value="Unassembled WGS sequence"/>
</dbReference>
<dbReference type="Pfam" id="PF13488">
    <property type="entry name" value="Gly-zipper_Omp"/>
    <property type="match status" value="1"/>
</dbReference>
<dbReference type="PRINTS" id="PR01021">
    <property type="entry name" value="OMPADOMAIN"/>
</dbReference>
<keyword evidence="8" id="KW-1185">Reference proteome</keyword>
<dbReference type="InterPro" id="IPR036737">
    <property type="entry name" value="OmpA-like_sf"/>
</dbReference>